<accession>A0A2S9YK77</accession>
<dbReference type="EMBL" id="PVNL01000093">
    <property type="protein sequence ID" value="PRQ05511.1"/>
    <property type="molecule type" value="Genomic_DNA"/>
</dbReference>
<evidence type="ECO:0000313" key="2">
    <source>
        <dbReference type="Proteomes" id="UP000238823"/>
    </source>
</evidence>
<dbReference type="RefSeq" id="WP_146158031.1">
    <property type="nucleotide sequence ID" value="NZ_PVNL01000093.1"/>
</dbReference>
<protein>
    <recommendedName>
        <fullName evidence="3">Heme NO binding protein</fullName>
    </recommendedName>
</protein>
<gene>
    <name evidence="1" type="ORF">ENSA7_45570</name>
</gene>
<reference evidence="1 2" key="1">
    <citation type="submission" date="2018-03" db="EMBL/GenBank/DDBJ databases">
        <title>Draft Genome Sequences of the Obligatory Marine Myxobacteria Enhygromyxa salina SWB007.</title>
        <authorList>
            <person name="Poehlein A."/>
            <person name="Moghaddam J.A."/>
            <person name="Harms H."/>
            <person name="Alanjari M."/>
            <person name="Koenig G.M."/>
            <person name="Daniel R."/>
            <person name="Schaeberle T.F."/>
        </authorList>
    </citation>
    <scope>NUCLEOTIDE SEQUENCE [LARGE SCALE GENOMIC DNA]</scope>
    <source>
        <strain evidence="1 2">SWB007</strain>
    </source>
</reference>
<comment type="caution">
    <text evidence="1">The sequence shown here is derived from an EMBL/GenBank/DDBJ whole genome shotgun (WGS) entry which is preliminary data.</text>
</comment>
<evidence type="ECO:0008006" key="3">
    <source>
        <dbReference type="Google" id="ProtNLM"/>
    </source>
</evidence>
<sequence>MRHTRAVVPSIRAIQIEHSLRALELVAVGEHERALDRMRPESLARIREARRFEWLPVALDVELTEAVADEFGPAVAAARSRQSLGHSTRTTLLRPFIDGVIKLFGLDPSSMFRQVPLGWNAIYRNAGRMRYEVSAGSDRALIYEEVPVVILGSRVYLDAIAAALHSLFDLCKVDGEIEVAEIDPSRARVELRVTWG</sequence>
<evidence type="ECO:0000313" key="1">
    <source>
        <dbReference type="EMBL" id="PRQ05511.1"/>
    </source>
</evidence>
<name>A0A2S9YK77_9BACT</name>
<dbReference type="AlphaFoldDB" id="A0A2S9YK77"/>
<organism evidence="1 2">
    <name type="scientific">Enhygromyxa salina</name>
    <dbReference type="NCBI Taxonomy" id="215803"/>
    <lineage>
        <taxon>Bacteria</taxon>
        <taxon>Pseudomonadati</taxon>
        <taxon>Myxococcota</taxon>
        <taxon>Polyangia</taxon>
        <taxon>Nannocystales</taxon>
        <taxon>Nannocystaceae</taxon>
        <taxon>Enhygromyxa</taxon>
    </lineage>
</organism>
<proteinExistence type="predicted"/>
<dbReference type="OrthoDB" id="9858276at2"/>
<dbReference type="Proteomes" id="UP000238823">
    <property type="component" value="Unassembled WGS sequence"/>
</dbReference>